<keyword evidence="2" id="KW-0378">Hydrolase</keyword>
<accession>A0ABP6Q948</accession>
<dbReference type="PANTHER" id="PTHR10587:SF133">
    <property type="entry name" value="CHITIN DEACETYLASE 1-RELATED"/>
    <property type="match status" value="1"/>
</dbReference>
<sequence length="268" mass="29653">MRRGIGYWAAALGALAFFATGSGVGGHPTTVKMVAKPNPPVPSPAPTPTPTTPVRPERPQVDCAEVKCVALTFDDGPGFDTGRLLDTLRKHKVHATFFVVGPQARHFKHDVERAFMEGHELGVHTEHHLQLNRRSMSKKKIHDEIDRTRQTLKDFLGVDVTVFRPPYGATDKRVRAETKKEGLAQILWSIDTLDWQSQNTASIVRRATRGLRRGSIVLMHDIYPTTVAAVPRILKACEDKGLTPVTVTELLGGETVPGKEYFDAHEAR</sequence>
<comment type="caution">
    <text evidence="6">The sequence shown here is derived from an EMBL/GenBank/DDBJ whole genome shotgun (WGS) entry which is preliminary data.</text>
</comment>
<dbReference type="CDD" id="cd10917">
    <property type="entry name" value="CE4_NodB_like_6s_7s"/>
    <property type="match status" value="1"/>
</dbReference>
<proteinExistence type="predicted"/>
<dbReference type="Gene3D" id="3.20.20.370">
    <property type="entry name" value="Glycoside hydrolase/deacetylase"/>
    <property type="match status" value="1"/>
</dbReference>
<evidence type="ECO:0000256" key="3">
    <source>
        <dbReference type="SAM" id="MobiDB-lite"/>
    </source>
</evidence>
<feature type="signal peptide" evidence="4">
    <location>
        <begin position="1"/>
        <end position="21"/>
    </location>
</feature>
<dbReference type="EMBL" id="BAAAUV010000007">
    <property type="protein sequence ID" value="GAA3212925.1"/>
    <property type="molecule type" value="Genomic_DNA"/>
</dbReference>
<dbReference type="Pfam" id="PF01522">
    <property type="entry name" value="Polysacc_deac_1"/>
    <property type="match status" value="1"/>
</dbReference>
<gene>
    <name evidence="6" type="ORF">GCM10010468_32560</name>
</gene>
<keyword evidence="7" id="KW-1185">Reference proteome</keyword>
<keyword evidence="4" id="KW-0732">Signal</keyword>
<evidence type="ECO:0000313" key="7">
    <source>
        <dbReference type="Proteomes" id="UP001501237"/>
    </source>
</evidence>
<protein>
    <recommendedName>
        <fullName evidence="5">NodB homology domain-containing protein</fullName>
    </recommendedName>
</protein>
<evidence type="ECO:0000259" key="5">
    <source>
        <dbReference type="PROSITE" id="PS51677"/>
    </source>
</evidence>
<dbReference type="InterPro" id="IPR002509">
    <property type="entry name" value="NODB_dom"/>
</dbReference>
<dbReference type="InterPro" id="IPR050248">
    <property type="entry name" value="Polysacc_deacetylase_ArnD"/>
</dbReference>
<feature type="compositionally biased region" description="Pro residues" evidence="3">
    <location>
        <begin position="37"/>
        <end position="53"/>
    </location>
</feature>
<feature type="chain" id="PRO_5047397593" description="NodB homology domain-containing protein" evidence="4">
    <location>
        <begin position="22"/>
        <end position="268"/>
    </location>
</feature>
<name>A0ABP6Q948_9ACTN</name>
<dbReference type="InterPro" id="IPR011330">
    <property type="entry name" value="Glyco_hydro/deAcase_b/a-brl"/>
</dbReference>
<dbReference type="PROSITE" id="PS51677">
    <property type="entry name" value="NODB"/>
    <property type="match status" value="1"/>
</dbReference>
<dbReference type="PANTHER" id="PTHR10587">
    <property type="entry name" value="GLYCOSYL TRANSFERASE-RELATED"/>
    <property type="match status" value="1"/>
</dbReference>
<organism evidence="6 7">
    <name type="scientific">Actinocorallia longicatena</name>
    <dbReference type="NCBI Taxonomy" id="111803"/>
    <lineage>
        <taxon>Bacteria</taxon>
        <taxon>Bacillati</taxon>
        <taxon>Actinomycetota</taxon>
        <taxon>Actinomycetes</taxon>
        <taxon>Streptosporangiales</taxon>
        <taxon>Thermomonosporaceae</taxon>
        <taxon>Actinocorallia</taxon>
    </lineage>
</organism>
<keyword evidence="1" id="KW-0479">Metal-binding</keyword>
<reference evidence="7" key="1">
    <citation type="journal article" date="2019" name="Int. J. Syst. Evol. Microbiol.">
        <title>The Global Catalogue of Microorganisms (GCM) 10K type strain sequencing project: providing services to taxonomists for standard genome sequencing and annotation.</title>
        <authorList>
            <consortium name="The Broad Institute Genomics Platform"/>
            <consortium name="The Broad Institute Genome Sequencing Center for Infectious Disease"/>
            <person name="Wu L."/>
            <person name="Ma J."/>
        </authorList>
    </citation>
    <scope>NUCLEOTIDE SEQUENCE [LARGE SCALE GENOMIC DNA]</scope>
    <source>
        <strain evidence="7">JCM 9377</strain>
    </source>
</reference>
<feature type="domain" description="NodB homology" evidence="5">
    <location>
        <begin position="67"/>
        <end position="245"/>
    </location>
</feature>
<dbReference type="SUPFAM" id="SSF88713">
    <property type="entry name" value="Glycoside hydrolase/deacetylase"/>
    <property type="match status" value="1"/>
</dbReference>
<evidence type="ECO:0000256" key="4">
    <source>
        <dbReference type="SAM" id="SignalP"/>
    </source>
</evidence>
<evidence type="ECO:0000313" key="6">
    <source>
        <dbReference type="EMBL" id="GAA3212925.1"/>
    </source>
</evidence>
<dbReference type="RefSeq" id="WP_344828872.1">
    <property type="nucleotide sequence ID" value="NZ_BAAAUV010000007.1"/>
</dbReference>
<dbReference type="Proteomes" id="UP001501237">
    <property type="component" value="Unassembled WGS sequence"/>
</dbReference>
<evidence type="ECO:0000256" key="2">
    <source>
        <dbReference type="ARBA" id="ARBA00022801"/>
    </source>
</evidence>
<feature type="region of interest" description="Disordered" evidence="3">
    <location>
        <begin position="36"/>
        <end position="57"/>
    </location>
</feature>
<evidence type="ECO:0000256" key="1">
    <source>
        <dbReference type="ARBA" id="ARBA00022723"/>
    </source>
</evidence>